<reference evidence="3" key="1">
    <citation type="submission" date="2021-02" db="EMBL/GenBank/DDBJ databases">
        <authorList>
            <person name="Nowell W R."/>
        </authorList>
    </citation>
    <scope>NUCLEOTIDE SEQUENCE</scope>
</reference>
<accession>A0A820QB66</accession>
<comment type="caution">
    <text evidence="3">The sequence shown here is derived from an EMBL/GenBank/DDBJ whole genome shotgun (WGS) entry which is preliminary data.</text>
</comment>
<dbReference type="InterPro" id="IPR036291">
    <property type="entry name" value="NAD(P)-bd_dom_sf"/>
</dbReference>
<feature type="non-terminal residue" evidence="3">
    <location>
        <position position="1"/>
    </location>
</feature>
<feature type="non-terminal residue" evidence="3">
    <location>
        <position position="163"/>
    </location>
</feature>
<feature type="domain" description="NAD-dependent epimerase/dehydratase" evidence="2">
    <location>
        <begin position="4"/>
        <end position="102"/>
    </location>
</feature>
<dbReference type="Gene3D" id="3.40.50.720">
    <property type="entry name" value="NAD(P)-binding Rossmann-like Domain"/>
    <property type="match status" value="1"/>
</dbReference>
<proteinExistence type="inferred from homology"/>
<gene>
    <name evidence="3" type="ORF">OXD698_LOCUS52338</name>
</gene>
<sequence>FCLLNPLNPYAATVAAAEFLVKSYGESFKLPYCIIRLCNVYGPRQHIEKVIPTFITNVLQGEKLKIHGDGKQIRHYLYVDDVINAIDIILNKGKPKMIYNIGTSNELNVLDIAKYILEKLHSNQQLDDITSYVKARSFTEKRYCTTTSGLIKSLGWKEQVTFD</sequence>
<name>A0A820QB66_9BILA</name>
<dbReference type="Proteomes" id="UP000663844">
    <property type="component" value="Unassembled WGS sequence"/>
</dbReference>
<protein>
    <recommendedName>
        <fullName evidence="2">NAD-dependent epimerase/dehydratase domain-containing protein</fullName>
    </recommendedName>
</protein>
<evidence type="ECO:0000313" key="4">
    <source>
        <dbReference type="Proteomes" id="UP000663844"/>
    </source>
</evidence>
<dbReference type="PANTHER" id="PTHR43000">
    <property type="entry name" value="DTDP-D-GLUCOSE 4,6-DEHYDRATASE-RELATED"/>
    <property type="match status" value="1"/>
</dbReference>
<dbReference type="SUPFAM" id="SSF51735">
    <property type="entry name" value="NAD(P)-binding Rossmann-fold domains"/>
    <property type="match status" value="1"/>
</dbReference>
<dbReference type="InterPro" id="IPR001509">
    <property type="entry name" value="Epimerase_deHydtase"/>
</dbReference>
<dbReference type="AlphaFoldDB" id="A0A820QB66"/>
<dbReference type="Pfam" id="PF01370">
    <property type="entry name" value="Epimerase"/>
    <property type="match status" value="1"/>
</dbReference>
<comment type="similarity">
    <text evidence="1">Belongs to the NAD(P)-dependent epimerase/dehydratase family.</text>
</comment>
<dbReference type="EMBL" id="CAJOAZ010028262">
    <property type="protein sequence ID" value="CAF4416037.1"/>
    <property type="molecule type" value="Genomic_DNA"/>
</dbReference>
<organism evidence="3 4">
    <name type="scientific">Adineta steineri</name>
    <dbReference type="NCBI Taxonomy" id="433720"/>
    <lineage>
        <taxon>Eukaryota</taxon>
        <taxon>Metazoa</taxon>
        <taxon>Spiralia</taxon>
        <taxon>Gnathifera</taxon>
        <taxon>Rotifera</taxon>
        <taxon>Eurotatoria</taxon>
        <taxon>Bdelloidea</taxon>
        <taxon>Adinetida</taxon>
        <taxon>Adinetidae</taxon>
        <taxon>Adineta</taxon>
    </lineage>
</organism>
<evidence type="ECO:0000313" key="3">
    <source>
        <dbReference type="EMBL" id="CAF4416037.1"/>
    </source>
</evidence>
<evidence type="ECO:0000259" key="2">
    <source>
        <dbReference type="Pfam" id="PF01370"/>
    </source>
</evidence>
<evidence type="ECO:0000256" key="1">
    <source>
        <dbReference type="ARBA" id="ARBA00007637"/>
    </source>
</evidence>
<dbReference type="Gene3D" id="3.90.25.10">
    <property type="entry name" value="UDP-galactose 4-epimerase, domain 1"/>
    <property type="match status" value="1"/>
</dbReference>